<organism evidence="1 2">
    <name type="scientific">Salibacterium salarium</name>
    <dbReference type="NCBI Taxonomy" id="284579"/>
    <lineage>
        <taxon>Bacteria</taxon>
        <taxon>Bacillati</taxon>
        <taxon>Bacillota</taxon>
        <taxon>Bacilli</taxon>
        <taxon>Bacillales</taxon>
        <taxon>Bacillaceae</taxon>
    </lineage>
</organism>
<comment type="caution">
    <text evidence="1">The sequence shown here is derived from an EMBL/GenBank/DDBJ whole genome shotgun (WGS) entry which is preliminary data.</text>
</comment>
<name>A0A3R9WV18_9BACI</name>
<dbReference type="Proteomes" id="UP000275076">
    <property type="component" value="Unassembled WGS sequence"/>
</dbReference>
<keyword evidence="2" id="KW-1185">Reference proteome</keyword>
<sequence length="62" mass="6997">MATIIEAGVPEFIKIIYIHKQNESGSLLNFQNFLNQTILTNYALISSLFLNSLHFTGRPASR</sequence>
<reference evidence="1 2" key="1">
    <citation type="submission" date="2018-10" db="EMBL/GenBank/DDBJ databases">
        <title>Draft genome sequence of Bacillus salarius IM0101, isolated from a hypersaline soil in Inner Mongolia, China.</title>
        <authorList>
            <person name="Yamprayoonswat W."/>
            <person name="Boonvisut S."/>
            <person name="Jumpathong W."/>
            <person name="Sittihan S."/>
            <person name="Ruangsuj P."/>
            <person name="Wanthongcharoen S."/>
            <person name="Thongpramul N."/>
            <person name="Pimmason S."/>
            <person name="Yu B."/>
            <person name="Yasawong M."/>
        </authorList>
    </citation>
    <scope>NUCLEOTIDE SEQUENCE [LARGE SCALE GENOMIC DNA]</scope>
    <source>
        <strain evidence="1 2">IM0101</strain>
    </source>
</reference>
<evidence type="ECO:0000313" key="1">
    <source>
        <dbReference type="EMBL" id="RSL34108.1"/>
    </source>
</evidence>
<dbReference type="AlphaFoldDB" id="A0A3R9WV18"/>
<accession>A0A3R9WV18</accession>
<gene>
    <name evidence="1" type="ORF">D7Z54_05940</name>
</gene>
<evidence type="ECO:0000313" key="2">
    <source>
        <dbReference type="Proteomes" id="UP000275076"/>
    </source>
</evidence>
<dbReference type="EMBL" id="RBVX01000004">
    <property type="protein sequence ID" value="RSL34108.1"/>
    <property type="molecule type" value="Genomic_DNA"/>
</dbReference>
<proteinExistence type="predicted"/>
<protein>
    <submittedName>
        <fullName evidence="1">Uncharacterized protein</fullName>
    </submittedName>
</protein>